<dbReference type="Proteomes" id="UP000437736">
    <property type="component" value="Unassembled WGS sequence"/>
</dbReference>
<dbReference type="Gene3D" id="1.20.1250.20">
    <property type="entry name" value="MFS general substrate transporter like domains"/>
    <property type="match status" value="1"/>
</dbReference>
<dbReference type="InterPro" id="IPR036259">
    <property type="entry name" value="MFS_trans_sf"/>
</dbReference>
<keyword evidence="2" id="KW-0813">Transport</keyword>
<evidence type="ECO:0000256" key="4">
    <source>
        <dbReference type="ARBA" id="ARBA00022692"/>
    </source>
</evidence>
<dbReference type="CDD" id="cd06173">
    <property type="entry name" value="MFS_MefA_like"/>
    <property type="match status" value="1"/>
</dbReference>
<dbReference type="Pfam" id="PF05977">
    <property type="entry name" value="MFS_3"/>
    <property type="match status" value="1"/>
</dbReference>
<feature type="transmembrane region" description="Helical" evidence="7">
    <location>
        <begin position="76"/>
        <end position="98"/>
    </location>
</feature>
<dbReference type="PRINTS" id="PR01988">
    <property type="entry name" value="EXPORTERBACE"/>
</dbReference>
<proteinExistence type="predicted"/>
<dbReference type="PANTHER" id="PTHR23513">
    <property type="entry name" value="INTEGRAL MEMBRANE EFFLUX PROTEIN-RELATED"/>
    <property type="match status" value="1"/>
</dbReference>
<feature type="transmembrane region" description="Helical" evidence="7">
    <location>
        <begin position="46"/>
        <end position="69"/>
    </location>
</feature>
<reference evidence="8 9" key="1">
    <citation type="submission" date="2019-11" db="EMBL/GenBank/DDBJ databases">
        <title>Acidiferrimicrobium australis gen. nov., sp. nov., an acidophilic and obligately heterotrophic, member of the Actinobacteria that catalyses dissimilatory oxido- reduction of iron isolated from metal-rich acidic water in Chile.</title>
        <authorList>
            <person name="Gonzalez D."/>
            <person name="Huber K."/>
            <person name="Hedrich S."/>
            <person name="Rojas-Villalobos C."/>
            <person name="Quatrini R."/>
            <person name="Dinamarca M.A."/>
            <person name="Schwarz A."/>
            <person name="Canales C."/>
            <person name="Nancucheo I."/>
        </authorList>
    </citation>
    <scope>NUCLEOTIDE SEQUENCE [LARGE SCALE GENOMIC DNA]</scope>
    <source>
        <strain evidence="8 9">USS-CCA1</strain>
    </source>
</reference>
<feature type="transmembrane region" description="Helical" evidence="7">
    <location>
        <begin position="104"/>
        <end position="129"/>
    </location>
</feature>
<evidence type="ECO:0000256" key="5">
    <source>
        <dbReference type="ARBA" id="ARBA00022989"/>
    </source>
</evidence>
<organism evidence="8 9">
    <name type="scientific">Acidiferrimicrobium australe</name>
    <dbReference type="NCBI Taxonomy" id="2664430"/>
    <lineage>
        <taxon>Bacteria</taxon>
        <taxon>Bacillati</taxon>
        <taxon>Actinomycetota</taxon>
        <taxon>Acidimicrobiia</taxon>
        <taxon>Acidimicrobiales</taxon>
        <taxon>Acidimicrobiaceae</taxon>
        <taxon>Acidiferrimicrobium</taxon>
    </lineage>
</organism>
<keyword evidence="5 7" id="KW-1133">Transmembrane helix</keyword>
<dbReference type="EMBL" id="WJHE01001070">
    <property type="protein sequence ID" value="MST34563.1"/>
    <property type="molecule type" value="Genomic_DNA"/>
</dbReference>
<evidence type="ECO:0000256" key="2">
    <source>
        <dbReference type="ARBA" id="ARBA00022448"/>
    </source>
</evidence>
<keyword evidence="4 7" id="KW-0812">Transmembrane</keyword>
<evidence type="ECO:0000256" key="7">
    <source>
        <dbReference type="SAM" id="Phobius"/>
    </source>
</evidence>
<evidence type="ECO:0000256" key="3">
    <source>
        <dbReference type="ARBA" id="ARBA00022475"/>
    </source>
</evidence>
<sequence>MARGLQPLRYRGFRRLVGGQLASNLGDACYAVALPWYVLAHHGGPVLLATVLAAYGVPRTALVAVGGAAADRWRPWTVMLLADAFRAATVGVLAVAAWSGPPRAAVLVPIAVVLGAGEGLFLPGSLAVIPRLLPEADLQAGNALGSAGTQLATLVGPAIGGVVVALAGPAVAFAADGTSFVVSAVSLLGVRRTQ</sequence>
<dbReference type="PANTHER" id="PTHR23513:SF9">
    <property type="entry name" value="ENTEROBACTIN EXPORTER ENTS"/>
    <property type="match status" value="1"/>
</dbReference>
<keyword evidence="6 7" id="KW-0472">Membrane</keyword>
<feature type="non-terminal residue" evidence="8">
    <location>
        <position position="194"/>
    </location>
</feature>
<keyword evidence="9" id="KW-1185">Reference proteome</keyword>
<evidence type="ECO:0000313" key="9">
    <source>
        <dbReference type="Proteomes" id="UP000437736"/>
    </source>
</evidence>
<feature type="transmembrane region" description="Helical" evidence="7">
    <location>
        <begin position="141"/>
        <end position="164"/>
    </location>
</feature>
<protein>
    <submittedName>
        <fullName evidence="8">MFS transporter</fullName>
    </submittedName>
</protein>
<keyword evidence="3" id="KW-1003">Cell membrane</keyword>
<name>A0ABW9QY02_9ACTN</name>
<comment type="subcellular location">
    <subcellularLocation>
        <location evidence="1">Cell membrane</location>
        <topology evidence="1">Multi-pass membrane protein</topology>
    </subcellularLocation>
</comment>
<evidence type="ECO:0000313" key="8">
    <source>
        <dbReference type="EMBL" id="MST34563.1"/>
    </source>
</evidence>
<accession>A0ABW9QY02</accession>
<dbReference type="InterPro" id="IPR022324">
    <property type="entry name" value="Bacilysin_exporter_BacE_put"/>
</dbReference>
<comment type="caution">
    <text evidence="8">The sequence shown here is derived from an EMBL/GenBank/DDBJ whole genome shotgun (WGS) entry which is preliminary data.</text>
</comment>
<gene>
    <name evidence="8" type="ORF">GHK86_17775</name>
</gene>
<evidence type="ECO:0000256" key="6">
    <source>
        <dbReference type="ARBA" id="ARBA00023136"/>
    </source>
</evidence>
<feature type="transmembrane region" description="Helical" evidence="7">
    <location>
        <begin position="21"/>
        <end position="40"/>
    </location>
</feature>
<evidence type="ECO:0000256" key="1">
    <source>
        <dbReference type="ARBA" id="ARBA00004651"/>
    </source>
</evidence>
<dbReference type="SUPFAM" id="SSF103473">
    <property type="entry name" value="MFS general substrate transporter"/>
    <property type="match status" value="1"/>
</dbReference>
<dbReference type="InterPro" id="IPR010290">
    <property type="entry name" value="TM_effector"/>
</dbReference>